<evidence type="ECO:0000256" key="3">
    <source>
        <dbReference type="ARBA" id="ARBA00022833"/>
    </source>
</evidence>
<feature type="domain" description="MYND-type" evidence="5">
    <location>
        <begin position="29"/>
        <end position="70"/>
    </location>
</feature>
<dbReference type="PROSITE" id="PS01360">
    <property type="entry name" value="ZF_MYND_1"/>
    <property type="match status" value="1"/>
</dbReference>
<evidence type="ECO:0000256" key="1">
    <source>
        <dbReference type="ARBA" id="ARBA00022723"/>
    </source>
</evidence>
<dbReference type="Gene3D" id="6.10.140.2220">
    <property type="match status" value="1"/>
</dbReference>
<dbReference type="Proteomes" id="UP000799118">
    <property type="component" value="Unassembled WGS sequence"/>
</dbReference>
<accession>A0A6A4HMP6</accession>
<proteinExistence type="predicted"/>
<keyword evidence="3" id="KW-0862">Zinc</keyword>
<keyword evidence="7" id="KW-1185">Reference proteome</keyword>
<dbReference type="AlphaFoldDB" id="A0A6A4HMP6"/>
<evidence type="ECO:0000259" key="5">
    <source>
        <dbReference type="PROSITE" id="PS50865"/>
    </source>
</evidence>
<evidence type="ECO:0000313" key="6">
    <source>
        <dbReference type="EMBL" id="KAE9398881.1"/>
    </source>
</evidence>
<reference evidence="6" key="1">
    <citation type="journal article" date="2019" name="Environ. Microbiol.">
        <title>Fungal ecological strategies reflected in gene transcription - a case study of two litter decomposers.</title>
        <authorList>
            <person name="Barbi F."/>
            <person name="Kohler A."/>
            <person name="Barry K."/>
            <person name="Baskaran P."/>
            <person name="Daum C."/>
            <person name="Fauchery L."/>
            <person name="Ihrmark K."/>
            <person name="Kuo A."/>
            <person name="LaButti K."/>
            <person name="Lipzen A."/>
            <person name="Morin E."/>
            <person name="Grigoriev I.V."/>
            <person name="Henrissat B."/>
            <person name="Lindahl B."/>
            <person name="Martin F."/>
        </authorList>
    </citation>
    <scope>NUCLEOTIDE SEQUENCE</scope>
    <source>
        <strain evidence="6">JB14</strain>
    </source>
</reference>
<protein>
    <recommendedName>
        <fullName evidence="5">MYND-type domain-containing protein</fullName>
    </recommendedName>
</protein>
<sequence>MPAYYSQPAAANYSSPPAHSQKQRGYRICDQCGQVETPAVRFRLCGGCMVTQYCSQECQKVHWPHHKPICQHTTSQMASIKQQHPAAPGYASDENIAKNLRKFCSAHTSLLSWVGFQALQLKRVPSNIRQQVLVIDLAPHNFPEGHRRFSVVSTRIVKRSYISDPLVLADIQRRDDRCRRDGGIGTLIVLIQCAGISQVMPIEVDPPSKIPWDVREDWASVLHHFVESGRTDFQPISTTARGVYYG</sequence>
<evidence type="ECO:0000256" key="2">
    <source>
        <dbReference type="ARBA" id="ARBA00022771"/>
    </source>
</evidence>
<organism evidence="6 7">
    <name type="scientific">Gymnopus androsaceus JB14</name>
    <dbReference type="NCBI Taxonomy" id="1447944"/>
    <lineage>
        <taxon>Eukaryota</taxon>
        <taxon>Fungi</taxon>
        <taxon>Dikarya</taxon>
        <taxon>Basidiomycota</taxon>
        <taxon>Agaricomycotina</taxon>
        <taxon>Agaricomycetes</taxon>
        <taxon>Agaricomycetidae</taxon>
        <taxon>Agaricales</taxon>
        <taxon>Marasmiineae</taxon>
        <taxon>Omphalotaceae</taxon>
        <taxon>Gymnopus</taxon>
    </lineage>
</organism>
<dbReference type="OrthoDB" id="432970at2759"/>
<dbReference type="EMBL" id="ML769476">
    <property type="protein sequence ID" value="KAE9398881.1"/>
    <property type="molecule type" value="Genomic_DNA"/>
</dbReference>
<keyword evidence="1" id="KW-0479">Metal-binding</keyword>
<dbReference type="SUPFAM" id="SSF144232">
    <property type="entry name" value="HIT/MYND zinc finger-like"/>
    <property type="match status" value="1"/>
</dbReference>
<dbReference type="InterPro" id="IPR002893">
    <property type="entry name" value="Znf_MYND"/>
</dbReference>
<dbReference type="GO" id="GO:0008270">
    <property type="term" value="F:zinc ion binding"/>
    <property type="evidence" value="ECO:0007669"/>
    <property type="project" value="UniProtKB-KW"/>
</dbReference>
<name>A0A6A4HMP6_9AGAR</name>
<keyword evidence="2 4" id="KW-0863">Zinc-finger</keyword>
<dbReference type="PROSITE" id="PS50865">
    <property type="entry name" value="ZF_MYND_2"/>
    <property type="match status" value="1"/>
</dbReference>
<gene>
    <name evidence="6" type="ORF">BT96DRAFT_882594</name>
</gene>
<evidence type="ECO:0000256" key="4">
    <source>
        <dbReference type="PROSITE-ProRule" id="PRU00134"/>
    </source>
</evidence>
<dbReference type="Pfam" id="PF01753">
    <property type="entry name" value="zf-MYND"/>
    <property type="match status" value="1"/>
</dbReference>
<evidence type="ECO:0000313" key="7">
    <source>
        <dbReference type="Proteomes" id="UP000799118"/>
    </source>
</evidence>